<sequence length="101" mass="11058">MIKPWRPNSLHYLPVYEPLTMDYNHYNQCAENGVSAKESAALLLIGGDFRVMRVLLQISKRRPLLGRKLTGSAFAVVAPSAGSPFIGGVRVIMFSPLAGVE</sequence>
<organism evidence="1 2">
    <name type="scientific">Brassica cretica</name>
    <name type="common">Mustard</name>
    <dbReference type="NCBI Taxonomy" id="69181"/>
    <lineage>
        <taxon>Eukaryota</taxon>
        <taxon>Viridiplantae</taxon>
        <taxon>Streptophyta</taxon>
        <taxon>Embryophyta</taxon>
        <taxon>Tracheophyta</taxon>
        <taxon>Spermatophyta</taxon>
        <taxon>Magnoliopsida</taxon>
        <taxon>eudicotyledons</taxon>
        <taxon>Gunneridae</taxon>
        <taxon>Pentapetalae</taxon>
        <taxon>rosids</taxon>
        <taxon>malvids</taxon>
        <taxon>Brassicales</taxon>
        <taxon>Brassicaceae</taxon>
        <taxon>Brassiceae</taxon>
        <taxon>Brassica</taxon>
    </lineage>
</organism>
<protein>
    <submittedName>
        <fullName evidence="1">Uncharacterized protein</fullName>
    </submittedName>
</protein>
<reference evidence="1 2" key="1">
    <citation type="journal article" date="2020" name="BMC Genomics">
        <title>Intraspecific diversification of the crop wild relative Brassica cretica Lam. using demographic model selection.</title>
        <authorList>
            <person name="Kioukis A."/>
            <person name="Michalopoulou V.A."/>
            <person name="Briers L."/>
            <person name="Pirintsos S."/>
            <person name="Studholme D.J."/>
            <person name="Pavlidis P."/>
            <person name="Sarris P.F."/>
        </authorList>
    </citation>
    <scope>NUCLEOTIDE SEQUENCE [LARGE SCALE GENOMIC DNA]</scope>
    <source>
        <strain evidence="2">cv. PFS-1207/04</strain>
    </source>
</reference>
<dbReference type="Proteomes" id="UP000266723">
    <property type="component" value="Unassembled WGS sequence"/>
</dbReference>
<dbReference type="EMBL" id="QGKV02000759">
    <property type="protein sequence ID" value="KAF3566151.1"/>
    <property type="molecule type" value="Genomic_DNA"/>
</dbReference>
<name>A0ABQ7D1K3_BRACR</name>
<accession>A0ABQ7D1K3</accession>
<keyword evidence="2" id="KW-1185">Reference proteome</keyword>
<evidence type="ECO:0000313" key="1">
    <source>
        <dbReference type="EMBL" id="KAF3566151.1"/>
    </source>
</evidence>
<comment type="caution">
    <text evidence="1">The sequence shown here is derived from an EMBL/GenBank/DDBJ whole genome shotgun (WGS) entry which is preliminary data.</text>
</comment>
<proteinExistence type="predicted"/>
<gene>
    <name evidence="1" type="ORF">DY000_02016190</name>
</gene>
<evidence type="ECO:0000313" key="2">
    <source>
        <dbReference type="Proteomes" id="UP000266723"/>
    </source>
</evidence>